<name>A0ABZ2KAH5_9BACT</name>
<sequence length="160" mass="16987">MDTLKVVYGIEAVAFFVGLVFYFAGDHFWPMLRPWIAVLIGLAVGVVLAVSVAIVCLAFGTAPRQLIGLGLGALLCGGTFAMGVTYFANGAAYPGYEQPCRVVVVARGRVGSKFLVEAPETLAGLTGYAPGSIDKGQHATVVLRRGRLGIYIYVTMRVDK</sequence>
<feature type="transmembrane region" description="Helical" evidence="1">
    <location>
        <begin position="36"/>
        <end position="60"/>
    </location>
</feature>
<keyword evidence="3" id="KW-1185">Reference proteome</keyword>
<feature type="transmembrane region" description="Helical" evidence="1">
    <location>
        <begin position="66"/>
        <end position="88"/>
    </location>
</feature>
<protein>
    <recommendedName>
        <fullName evidence="4">NfeD-like C-terminal domain-containing protein</fullName>
    </recommendedName>
</protein>
<dbReference type="EMBL" id="CP089982">
    <property type="protein sequence ID" value="WXA93864.1"/>
    <property type="molecule type" value="Genomic_DNA"/>
</dbReference>
<accession>A0ABZ2KAH5</accession>
<keyword evidence="1" id="KW-0472">Membrane</keyword>
<evidence type="ECO:0000313" key="3">
    <source>
        <dbReference type="Proteomes" id="UP001379533"/>
    </source>
</evidence>
<evidence type="ECO:0000256" key="1">
    <source>
        <dbReference type="SAM" id="Phobius"/>
    </source>
</evidence>
<feature type="transmembrane region" description="Helical" evidence="1">
    <location>
        <begin position="6"/>
        <end position="24"/>
    </location>
</feature>
<evidence type="ECO:0000313" key="2">
    <source>
        <dbReference type="EMBL" id="WXA93864.1"/>
    </source>
</evidence>
<reference evidence="2 3" key="1">
    <citation type="submission" date="2021-12" db="EMBL/GenBank/DDBJ databases">
        <title>Discovery of the Pendulisporaceae a myxobacterial family with distinct sporulation behavior and unique specialized metabolism.</title>
        <authorList>
            <person name="Garcia R."/>
            <person name="Popoff A."/>
            <person name="Bader C.D."/>
            <person name="Loehr J."/>
            <person name="Walesch S."/>
            <person name="Walt C."/>
            <person name="Boldt J."/>
            <person name="Bunk B."/>
            <person name="Haeckl F.J.F.P.J."/>
            <person name="Gunesch A.P."/>
            <person name="Birkelbach J."/>
            <person name="Nuebel U."/>
            <person name="Pietschmann T."/>
            <person name="Bach T."/>
            <person name="Mueller R."/>
        </authorList>
    </citation>
    <scope>NUCLEOTIDE SEQUENCE [LARGE SCALE GENOMIC DNA]</scope>
    <source>
        <strain evidence="2 3">MSr12523</strain>
    </source>
</reference>
<organism evidence="2 3">
    <name type="scientific">Pendulispora brunnea</name>
    <dbReference type="NCBI Taxonomy" id="2905690"/>
    <lineage>
        <taxon>Bacteria</taxon>
        <taxon>Pseudomonadati</taxon>
        <taxon>Myxococcota</taxon>
        <taxon>Myxococcia</taxon>
        <taxon>Myxococcales</taxon>
        <taxon>Sorangiineae</taxon>
        <taxon>Pendulisporaceae</taxon>
        <taxon>Pendulispora</taxon>
    </lineage>
</organism>
<evidence type="ECO:0008006" key="4">
    <source>
        <dbReference type="Google" id="ProtNLM"/>
    </source>
</evidence>
<dbReference type="RefSeq" id="WP_394844464.1">
    <property type="nucleotide sequence ID" value="NZ_CP089982.1"/>
</dbReference>
<dbReference type="Proteomes" id="UP001379533">
    <property type="component" value="Chromosome"/>
</dbReference>
<proteinExistence type="predicted"/>
<keyword evidence="1" id="KW-0812">Transmembrane</keyword>
<gene>
    <name evidence="2" type="ORF">LZC95_46345</name>
</gene>
<keyword evidence="1" id="KW-1133">Transmembrane helix</keyword>